<protein>
    <submittedName>
        <fullName evidence="2">DUF5977 domain-containing protein</fullName>
    </submittedName>
</protein>
<accession>A0ABT1FRM9</accession>
<feature type="domain" description="DUF5977" evidence="1">
    <location>
        <begin position="485"/>
        <end position="552"/>
    </location>
</feature>
<comment type="caution">
    <text evidence="2">The sequence shown here is derived from an EMBL/GenBank/DDBJ whole genome shotgun (WGS) entry which is preliminary data.</text>
</comment>
<dbReference type="InterPro" id="IPR046020">
    <property type="entry name" value="DUF5977"/>
</dbReference>
<dbReference type="EMBL" id="JAMZEL010000008">
    <property type="protein sequence ID" value="MCP1384430.1"/>
    <property type="molecule type" value="Genomic_DNA"/>
</dbReference>
<name>A0ABT1FRM9_9BACT</name>
<proteinExistence type="predicted"/>
<gene>
    <name evidence="2" type="ORF">NCI00_18475</name>
</gene>
<dbReference type="Proteomes" id="UP001204772">
    <property type="component" value="Unassembled WGS sequence"/>
</dbReference>
<evidence type="ECO:0000313" key="2">
    <source>
        <dbReference type="EMBL" id="MCP1384430.1"/>
    </source>
</evidence>
<dbReference type="RefSeq" id="WP_253529963.1">
    <property type="nucleotide sequence ID" value="NZ_JAMZEL010000008.1"/>
</dbReference>
<dbReference type="Pfam" id="PF19404">
    <property type="entry name" value="DUF5977"/>
    <property type="match status" value="1"/>
</dbReference>
<keyword evidence="3" id="KW-1185">Reference proteome</keyword>
<reference evidence="2 3" key="1">
    <citation type="submission" date="2022-06" db="EMBL/GenBank/DDBJ databases">
        <title>Runella sp. S5 genome sequencing.</title>
        <authorList>
            <person name="Park S."/>
        </authorList>
    </citation>
    <scope>NUCLEOTIDE SEQUENCE [LARGE SCALE GENOMIC DNA]</scope>
    <source>
        <strain evidence="2 3">S5</strain>
    </source>
</reference>
<sequence length="689" mass="76891">MDYLASFRTLPLRLAGNQLIVNVEAPEEIENRAELLYRLDIHKPKAFRSGIYELYQSLRGRELPPIVDGENIYLEGCNFDLSEFVWSLLELTPPTHDQKNITLQPLAVMPIFSKTWVDPYQVTTEDTNPIEYILRGKLHEEQFAGWQESFFTEYIADHRNFLTWQPNTGKLIERNQPEFLSYLVHHDPVPTALKVRLDVTFADGSRSAILTPIELDTVDNFSLYTIPVGFLALGLDALEASTEKEIHSYRVWLSDQNTHQLTEERRYIVNAEYTHYVRFLVFNNSLGGWDTLRVHGVVQEQLSTVATTFQRQLEANYLPASEETFIVNIVGDRMLTVATGHQPDRAWLNYLEELMWAEKVYVVTAEGMVPIVRTNAAFDAPDDEEDFGGRTFSFRRSKEAKAFSSLPVATISTTARPTQWIPIEPYCLVSANGIRTGQRSFSRLELRYSDGLQERVKGVARKANVPGTVGYVSSFASEECAVTPYLNVLISALGSFKNTTCPSPQVGEAPTIVVAAATFGSESSQAEADARASAAWNALNTQAYANTNGPCVTAPWDYTVSVPAGQFHYRSNAPSRIGLYHYGSGGALDKGNHVWLVGQSGTYIFAPGTNDLDFPVQTGWYLHAYGTAGTSYRMKIYKNGSLRKNVSGTFGSSGYENHYMFDEAGGPGGGGTLYSPVSLDKFYILIETI</sequence>
<organism evidence="2 3">
    <name type="scientific">Runella salmonicolor</name>
    <dbReference type="NCBI Taxonomy" id="2950278"/>
    <lineage>
        <taxon>Bacteria</taxon>
        <taxon>Pseudomonadati</taxon>
        <taxon>Bacteroidota</taxon>
        <taxon>Cytophagia</taxon>
        <taxon>Cytophagales</taxon>
        <taxon>Spirosomataceae</taxon>
        <taxon>Runella</taxon>
    </lineage>
</organism>
<evidence type="ECO:0000259" key="1">
    <source>
        <dbReference type="Pfam" id="PF19404"/>
    </source>
</evidence>
<evidence type="ECO:0000313" key="3">
    <source>
        <dbReference type="Proteomes" id="UP001204772"/>
    </source>
</evidence>